<feature type="compositionally biased region" description="Basic residues" evidence="6">
    <location>
        <begin position="16"/>
        <end position="29"/>
    </location>
</feature>
<feature type="compositionally biased region" description="Polar residues" evidence="6">
    <location>
        <begin position="73"/>
        <end position="108"/>
    </location>
</feature>
<sequence length="747" mass="83784">MFLTFESSQKSDKSPRNPKHSKKNSRASRRGSQPRACASCRHRKIKCDGQKPCEACRWYRKPEQCSYPDRQESQSSPRYIARRSSQSPNKPVWTWTHSNTQSDKATAASSDYRSTLARLFPDKSPERIAHMSREELLALMSFDMSQYSQPQDSPANNPSVGTKASTISMERPDLESLHSIPGEALEESQSSGTSDSLGHISDDVNALSLTTRNPTSYLGVSSIQAALKVIAWLHPEFEAYFSLPSNKENDQQSEVPPQPLAPPVSCPAPTEIDMLNAYFTDFHPFAPLIDEENFRQTYVNGQRRDNRWLSLLNIVLALGNIAASGSGADNQMHHTYFQRAMNQLNLSSLGTPSLEVTQALGLMGGWYCHYISQPNLGYSLMGAALRMAMTLGLQREPYDNQLSVNPSKSFAQEGKRRVWWSLCCLEIWGLETLGRPSMDCFGPGITVNLPNLLDKENYTKILALTENVQFVRIATKIHALLASLPTIKYAEIFDIDSQLVQWWNNLPPILKDYEPCPKNIYTVRTVMRWRFFNQRMLLYRPTLLNYAIRRIPFMAIRAEERAAIERCHEIAKSCIHDISITSPMNNMIGWNAVWLLFQATMVPLVCLSLNSAHEVSPGLAEDCKAQVETAILTLDRLKLYGHTAKRSREVISRILEANLQTPGGEVFDASASQIGAQDIPFMNSLSNPPGVGPESVADRMNAGIGNGWSESMWEYLGWESGELWPDISRLNAQTEGMPFLDPGDTAM</sequence>
<organism evidence="8 9">
    <name type="scientific">Penicillium diatomitis</name>
    <dbReference type="NCBI Taxonomy" id="2819901"/>
    <lineage>
        <taxon>Eukaryota</taxon>
        <taxon>Fungi</taxon>
        <taxon>Dikarya</taxon>
        <taxon>Ascomycota</taxon>
        <taxon>Pezizomycotina</taxon>
        <taxon>Eurotiomycetes</taxon>
        <taxon>Eurotiomycetidae</taxon>
        <taxon>Eurotiales</taxon>
        <taxon>Aspergillaceae</taxon>
        <taxon>Penicillium</taxon>
    </lineage>
</organism>
<dbReference type="PROSITE" id="PS00463">
    <property type="entry name" value="ZN2_CY6_FUNGAL_1"/>
    <property type="match status" value="1"/>
</dbReference>
<dbReference type="SUPFAM" id="SSF57701">
    <property type="entry name" value="Zn2/Cys6 DNA-binding domain"/>
    <property type="match status" value="1"/>
</dbReference>
<keyword evidence="4" id="KW-0804">Transcription</keyword>
<dbReference type="GO" id="GO:0000981">
    <property type="term" value="F:DNA-binding transcription factor activity, RNA polymerase II-specific"/>
    <property type="evidence" value="ECO:0007669"/>
    <property type="project" value="InterPro"/>
</dbReference>
<evidence type="ECO:0000256" key="2">
    <source>
        <dbReference type="ARBA" id="ARBA00023015"/>
    </source>
</evidence>
<feature type="domain" description="Zn(2)-C6 fungal-type" evidence="7">
    <location>
        <begin position="36"/>
        <end position="67"/>
    </location>
</feature>
<dbReference type="GeneID" id="81626797"/>
<dbReference type="Pfam" id="PF04082">
    <property type="entry name" value="Fungal_trans"/>
    <property type="match status" value="1"/>
</dbReference>
<accession>A0A9W9X252</accession>
<gene>
    <name evidence="8" type="ORF">N7539_006947</name>
</gene>
<keyword evidence="5" id="KW-0539">Nucleus</keyword>
<dbReference type="EMBL" id="JAPWDQ010000009">
    <property type="protein sequence ID" value="KAJ5481053.1"/>
    <property type="molecule type" value="Genomic_DNA"/>
</dbReference>
<dbReference type="GO" id="GO:0000435">
    <property type="term" value="P:positive regulation of transcription from RNA polymerase II promoter by galactose"/>
    <property type="evidence" value="ECO:0007669"/>
    <property type="project" value="TreeGrafter"/>
</dbReference>
<keyword evidence="2" id="KW-0805">Transcription regulation</keyword>
<dbReference type="Pfam" id="PF00172">
    <property type="entry name" value="Zn_clus"/>
    <property type="match status" value="1"/>
</dbReference>
<dbReference type="CDD" id="cd00067">
    <property type="entry name" value="GAL4"/>
    <property type="match status" value="1"/>
</dbReference>
<evidence type="ECO:0000256" key="4">
    <source>
        <dbReference type="ARBA" id="ARBA00023163"/>
    </source>
</evidence>
<evidence type="ECO:0000259" key="7">
    <source>
        <dbReference type="PROSITE" id="PS50048"/>
    </source>
</evidence>
<dbReference type="PANTHER" id="PTHR47424">
    <property type="entry name" value="REGULATORY PROTEIN GAL4"/>
    <property type="match status" value="1"/>
</dbReference>
<dbReference type="AlphaFoldDB" id="A0A9W9X252"/>
<dbReference type="InterPro" id="IPR007219">
    <property type="entry name" value="XnlR_reg_dom"/>
</dbReference>
<dbReference type="InterPro" id="IPR001138">
    <property type="entry name" value="Zn2Cys6_DnaBD"/>
</dbReference>
<reference evidence="8" key="2">
    <citation type="journal article" date="2023" name="IMA Fungus">
        <title>Comparative genomic study of the Penicillium genus elucidates a diverse pangenome and 15 lateral gene transfer events.</title>
        <authorList>
            <person name="Petersen C."/>
            <person name="Sorensen T."/>
            <person name="Nielsen M.R."/>
            <person name="Sondergaard T.E."/>
            <person name="Sorensen J.L."/>
            <person name="Fitzpatrick D.A."/>
            <person name="Frisvad J.C."/>
            <person name="Nielsen K.L."/>
        </authorList>
    </citation>
    <scope>NUCLEOTIDE SEQUENCE</scope>
    <source>
        <strain evidence="8">IBT 30728</strain>
    </source>
</reference>
<evidence type="ECO:0000313" key="8">
    <source>
        <dbReference type="EMBL" id="KAJ5481053.1"/>
    </source>
</evidence>
<dbReference type="GO" id="GO:0000978">
    <property type="term" value="F:RNA polymerase II cis-regulatory region sequence-specific DNA binding"/>
    <property type="evidence" value="ECO:0007669"/>
    <property type="project" value="TreeGrafter"/>
</dbReference>
<protein>
    <recommendedName>
        <fullName evidence="7">Zn(2)-C6 fungal-type domain-containing protein</fullName>
    </recommendedName>
</protein>
<dbReference type="InterPro" id="IPR036864">
    <property type="entry name" value="Zn2-C6_fun-type_DNA-bd_sf"/>
</dbReference>
<dbReference type="Gene3D" id="4.10.240.10">
    <property type="entry name" value="Zn(2)-C6 fungal-type DNA-binding domain"/>
    <property type="match status" value="1"/>
</dbReference>
<feature type="region of interest" description="Disordered" evidence="6">
    <location>
        <begin position="64"/>
        <end position="108"/>
    </location>
</feature>
<evidence type="ECO:0000313" key="9">
    <source>
        <dbReference type="Proteomes" id="UP001148312"/>
    </source>
</evidence>
<dbReference type="Proteomes" id="UP001148312">
    <property type="component" value="Unassembled WGS sequence"/>
</dbReference>
<dbReference type="GO" id="GO:0005634">
    <property type="term" value="C:nucleus"/>
    <property type="evidence" value="ECO:0007669"/>
    <property type="project" value="TreeGrafter"/>
</dbReference>
<keyword evidence="9" id="KW-1185">Reference proteome</keyword>
<dbReference type="SMART" id="SM00906">
    <property type="entry name" value="Fungal_trans"/>
    <property type="match status" value="1"/>
</dbReference>
<dbReference type="GO" id="GO:0008270">
    <property type="term" value="F:zinc ion binding"/>
    <property type="evidence" value="ECO:0007669"/>
    <property type="project" value="InterPro"/>
</dbReference>
<keyword evidence="1" id="KW-0479">Metal-binding</keyword>
<evidence type="ECO:0000256" key="5">
    <source>
        <dbReference type="ARBA" id="ARBA00023242"/>
    </source>
</evidence>
<evidence type="ECO:0000256" key="6">
    <source>
        <dbReference type="SAM" id="MobiDB-lite"/>
    </source>
</evidence>
<proteinExistence type="predicted"/>
<evidence type="ECO:0000256" key="1">
    <source>
        <dbReference type="ARBA" id="ARBA00022723"/>
    </source>
</evidence>
<keyword evidence="3" id="KW-0238">DNA-binding</keyword>
<dbReference type="CDD" id="cd12148">
    <property type="entry name" value="fungal_TF_MHR"/>
    <property type="match status" value="1"/>
</dbReference>
<dbReference type="RefSeq" id="XP_056788483.1">
    <property type="nucleotide sequence ID" value="XM_056936548.1"/>
</dbReference>
<comment type="caution">
    <text evidence="8">The sequence shown here is derived from an EMBL/GenBank/DDBJ whole genome shotgun (WGS) entry which is preliminary data.</text>
</comment>
<evidence type="ECO:0000256" key="3">
    <source>
        <dbReference type="ARBA" id="ARBA00023125"/>
    </source>
</evidence>
<name>A0A9W9X252_9EURO</name>
<dbReference type="GO" id="GO:0006351">
    <property type="term" value="P:DNA-templated transcription"/>
    <property type="evidence" value="ECO:0007669"/>
    <property type="project" value="InterPro"/>
</dbReference>
<dbReference type="InterPro" id="IPR051127">
    <property type="entry name" value="Fungal_SecMet_Regulators"/>
</dbReference>
<dbReference type="PROSITE" id="PS50048">
    <property type="entry name" value="ZN2_CY6_FUNGAL_2"/>
    <property type="match status" value="1"/>
</dbReference>
<feature type="region of interest" description="Disordered" evidence="6">
    <location>
        <begin position="1"/>
        <end position="41"/>
    </location>
</feature>
<reference evidence="8" key="1">
    <citation type="submission" date="2022-12" db="EMBL/GenBank/DDBJ databases">
        <authorList>
            <person name="Petersen C."/>
        </authorList>
    </citation>
    <scope>NUCLEOTIDE SEQUENCE</scope>
    <source>
        <strain evidence="8">IBT 30728</strain>
    </source>
</reference>
<dbReference type="PANTHER" id="PTHR47424:SF5">
    <property type="entry name" value="ZN(II)2CYS6 TRANSCRIPTION FACTOR (EUROFUNG)"/>
    <property type="match status" value="1"/>
</dbReference>
<dbReference type="SMART" id="SM00066">
    <property type="entry name" value="GAL4"/>
    <property type="match status" value="1"/>
</dbReference>